<dbReference type="Proteomes" id="UP000315010">
    <property type="component" value="Unassembled WGS sequence"/>
</dbReference>
<sequence>MSSPITSARLAVQAASIATRVASGVASEVASGVQKAIGGFEQILTDPSSNDASQEPQTLENRIDQVADAIRSQLAAMGISVNPPIELSVHKNGSVRLSSNHPRAAEIETAITGNESIMGQLGKIRSLSDVDRVVVSQQDFPHA</sequence>
<dbReference type="OrthoDB" id="282634at2"/>
<proteinExistence type="predicted"/>
<dbReference type="RefSeq" id="WP_146401319.1">
    <property type="nucleotide sequence ID" value="NZ_SJPJ01000001.1"/>
</dbReference>
<comment type="caution">
    <text evidence="1">The sequence shown here is derived from an EMBL/GenBank/DDBJ whole genome shotgun (WGS) entry which is preliminary data.</text>
</comment>
<organism evidence="1 2">
    <name type="scientific">Novipirellula herctigrandis</name>
    <dbReference type="NCBI Taxonomy" id="2527986"/>
    <lineage>
        <taxon>Bacteria</taxon>
        <taxon>Pseudomonadati</taxon>
        <taxon>Planctomycetota</taxon>
        <taxon>Planctomycetia</taxon>
        <taxon>Pirellulales</taxon>
        <taxon>Pirellulaceae</taxon>
        <taxon>Novipirellula</taxon>
    </lineage>
</organism>
<dbReference type="EMBL" id="SJPJ01000001">
    <property type="protein sequence ID" value="TWT83891.1"/>
    <property type="molecule type" value="Genomic_DNA"/>
</dbReference>
<protein>
    <submittedName>
        <fullName evidence="1">Uncharacterized protein</fullName>
    </submittedName>
</protein>
<evidence type="ECO:0000313" key="1">
    <source>
        <dbReference type="EMBL" id="TWT83891.1"/>
    </source>
</evidence>
<keyword evidence="2" id="KW-1185">Reference proteome</keyword>
<reference evidence="1 2" key="1">
    <citation type="submission" date="2019-02" db="EMBL/GenBank/DDBJ databases">
        <title>Deep-cultivation of Planctomycetes and their phenomic and genomic characterization uncovers novel biology.</title>
        <authorList>
            <person name="Wiegand S."/>
            <person name="Jogler M."/>
            <person name="Boedeker C."/>
            <person name="Pinto D."/>
            <person name="Vollmers J."/>
            <person name="Rivas-Marin E."/>
            <person name="Kohn T."/>
            <person name="Peeters S.H."/>
            <person name="Heuer A."/>
            <person name="Rast P."/>
            <person name="Oberbeckmann S."/>
            <person name="Bunk B."/>
            <person name="Jeske O."/>
            <person name="Meyerdierks A."/>
            <person name="Storesund J.E."/>
            <person name="Kallscheuer N."/>
            <person name="Luecker S."/>
            <person name="Lage O.M."/>
            <person name="Pohl T."/>
            <person name="Merkel B.J."/>
            <person name="Hornburger P."/>
            <person name="Mueller R.-W."/>
            <person name="Bruemmer F."/>
            <person name="Labrenz M."/>
            <person name="Spormann A.M."/>
            <person name="Op Den Camp H."/>
            <person name="Overmann J."/>
            <person name="Amann R."/>
            <person name="Jetten M.S.M."/>
            <person name="Mascher T."/>
            <person name="Medema M.H."/>
            <person name="Devos D.P."/>
            <person name="Kaster A.-K."/>
            <person name="Ovreas L."/>
            <person name="Rohde M."/>
            <person name="Galperin M.Y."/>
            <person name="Jogler C."/>
        </authorList>
    </citation>
    <scope>NUCLEOTIDE SEQUENCE [LARGE SCALE GENOMIC DNA]</scope>
    <source>
        <strain evidence="1 2">CA13</strain>
    </source>
</reference>
<gene>
    <name evidence="1" type="ORF">CA13_53650</name>
</gene>
<accession>A0A5C5ZAQ1</accession>
<name>A0A5C5ZAQ1_9BACT</name>
<dbReference type="AlphaFoldDB" id="A0A5C5ZAQ1"/>
<evidence type="ECO:0000313" key="2">
    <source>
        <dbReference type="Proteomes" id="UP000315010"/>
    </source>
</evidence>